<protein>
    <recommendedName>
        <fullName evidence="4">DNA-3-methyladenine glycosylase I</fullName>
    </recommendedName>
</protein>
<dbReference type="GO" id="GO:0046872">
    <property type="term" value="F:metal ion binding"/>
    <property type="evidence" value="ECO:0007669"/>
    <property type="project" value="UniProtKB-KW"/>
</dbReference>
<keyword evidence="1" id="KW-0479">Metal-binding</keyword>
<dbReference type="PANTHER" id="PTHR30037">
    <property type="entry name" value="DNA-3-METHYLADENINE GLYCOSYLASE 1"/>
    <property type="match status" value="1"/>
</dbReference>
<sequence>MPQSSFICTWARDSSPLMQEYHAKEWCQPSHDDRYIFEMLCLEGYQAGLSWNTIINKRAAFKEDFYNYDVNKVAAMTEDDLNRLMEDDRIIRHQAKLSSTISNAKAFLKVQSEFGSFEKYAWSFVNNRQVNDHIRIPEEVHAKTPLSEKFSEDLKNRGFKFVGPTTIYSFMQAIGLVNDHEIDCMYNPG</sequence>
<dbReference type="GO" id="GO:0006284">
    <property type="term" value="P:base-excision repair"/>
    <property type="evidence" value="ECO:0007669"/>
    <property type="project" value="InterPro"/>
</dbReference>
<evidence type="ECO:0000256" key="1">
    <source>
        <dbReference type="PIRSR" id="PIRSR605019-1"/>
    </source>
</evidence>
<evidence type="ECO:0000313" key="2">
    <source>
        <dbReference type="EMBL" id="KRO26050.1"/>
    </source>
</evidence>
<dbReference type="EMBL" id="JQCQ01000003">
    <property type="protein sequence ID" value="KRO26050.1"/>
    <property type="molecule type" value="Genomic_DNA"/>
</dbReference>
<dbReference type="InterPro" id="IPR052891">
    <property type="entry name" value="DNA-3mA_glycosylase"/>
</dbReference>
<dbReference type="Pfam" id="PF03352">
    <property type="entry name" value="Adenine_glyco"/>
    <property type="match status" value="1"/>
</dbReference>
<organism evidence="2 3">
    <name type="scientific">Pediococcus argentinicus</name>
    <dbReference type="NCBI Taxonomy" id="480391"/>
    <lineage>
        <taxon>Bacteria</taxon>
        <taxon>Bacillati</taxon>
        <taxon>Bacillota</taxon>
        <taxon>Bacilli</taxon>
        <taxon>Lactobacillales</taxon>
        <taxon>Lactobacillaceae</taxon>
        <taxon>Pediococcus</taxon>
    </lineage>
</organism>
<evidence type="ECO:0000313" key="3">
    <source>
        <dbReference type="Proteomes" id="UP000051249"/>
    </source>
</evidence>
<feature type="binding site" evidence="1">
    <location>
        <position position="184"/>
    </location>
    <ligand>
        <name>Zn(2+)</name>
        <dbReference type="ChEBI" id="CHEBI:29105"/>
    </ligand>
</feature>
<feature type="binding site" evidence="1">
    <location>
        <position position="8"/>
    </location>
    <ligand>
        <name>Zn(2+)</name>
        <dbReference type="ChEBI" id="CHEBI:29105"/>
    </ligand>
</feature>
<accession>A0A0R2NMJ1</accession>
<dbReference type="PATRIC" id="fig|480391.4.peg.978"/>
<dbReference type="InterPro" id="IPR011257">
    <property type="entry name" value="DNA_glycosylase"/>
</dbReference>
<evidence type="ECO:0008006" key="4">
    <source>
        <dbReference type="Google" id="ProtNLM"/>
    </source>
</evidence>
<dbReference type="RefSeq" id="WP_057797940.1">
    <property type="nucleotide sequence ID" value="NZ_BJZZ01000003.1"/>
</dbReference>
<reference evidence="2 3" key="1">
    <citation type="journal article" date="2015" name="Genome Announc.">
        <title>Expanding the biotechnology potential of lactobacilli through comparative genomics of 213 strains and associated genera.</title>
        <authorList>
            <person name="Sun Z."/>
            <person name="Harris H.M."/>
            <person name="McCann A."/>
            <person name="Guo C."/>
            <person name="Argimon S."/>
            <person name="Zhang W."/>
            <person name="Yang X."/>
            <person name="Jeffery I.B."/>
            <person name="Cooney J.C."/>
            <person name="Kagawa T.F."/>
            <person name="Liu W."/>
            <person name="Song Y."/>
            <person name="Salvetti E."/>
            <person name="Wrobel A."/>
            <person name="Rasinkangas P."/>
            <person name="Parkhill J."/>
            <person name="Rea M.C."/>
            <person name="O'Sullivan O."/>
            <person name="Ritari J."/>
            <person name="Douillard F.P."/>
            <person name="Paul Ross R."/>
            <person name="Yang R."/>
            <person name="Briner A.E."/>
            <person name="Felis G.E."/>
            <person name="de Vos W.M."/>
            <person name="Barrangou R."/>
            <person name="Klaenhammer T.R."/>
            <person name="Caufield P.W."/>
            <person name="Cui Y."/>
            <person name="Zhang H."/>
            <person name="O'Toole P.W."/>
        </authorList>
    </citation>
    <scope>NUCLEOTIDE SEQUENCE [LARGE SCALE GENOMIC DNA]</scope>
    <source>
        <strain evidence="2 3">DSM 23026</strain>
    </source>
</reference>
<proteinExistence type="predicted"/>
<dbReference type="InterPro" id="IPR005019">
    <property type="entry name" value="Adenine_glyco"/>
</dbReference>
<dbReference type="Proteomes" id="UP000051249">
    <property type="component" value="Unassembled WGS sequence"/>
</dbReference>
<keyword evidence="1" id="KW-0862">Zinc</keyword>
<keyword evidence="3" id="KW-1185">Reference proteome</keyword>
<dbReference type="GO" id="GO:0008725">
    <property type="term" value="F:DNA-3-methyladenine glycosylase activity"/>
    <property type="evidence" value="ECO:0007669"/>
    <property type="project" value="InterPro"/>
</dbReference>
<dbReference type="PANTHER" id="PTHR30037:SF4">
    <property type="entry name" value="DNA-3-METHYLADENINE GLYCOSYLASE I"/>
    <property type="match status" value="1"/>
</dbReference>
<dbReference type="OrthoDB" id="9807664at2"/>
<feature type="binding site" evidence="1">
    <location>
        <position position="180"/>
    </location>
    <ligand>
        <name>Zn(2+)</name>
        <dbReference type="ChEBI" id="CHEBI:29105"/>
    </ligand>
</feature>
<dbReference type="Gene3D" id="1.10.340.30">
    <property type="entry name" value="Hypothetical protein, domain 2"/>
    <property type="match status" value="1"/>
</dbReference>
<name>A0A0R2NMJ1_9LACO</name>
<dbReference type="SUPFAM" id="SSF48150">
    <property type="entry name" value="DNA-glycosylase"/>
    <property type="match status" value="1"/>
</dbReference>
<comment type="caution">
    <text evidence="2">The sequence shown here is derived from an EMBL/GenBank/DDBJ whole genome shotgun (WGS) entry which is preliminary data.</text>
</comment>
<feature type="binding site" evidence="1">
    <location>
        <position position="22"/>
    </location>
    <ligand>
        <name>Zn(2+)</name>
        <dbReference type="ChEBI" id="CHEBI:29105"/>
    </ligand>
</feature>
<dbReference type="AlphaFoldDB" id="A0A0R2NMJ1"/>
<gene>
    <name evidence="2" type="ORF">IV88_GL000964</name>
</gene>